<reference evidence="1" key="1">
    <citation type="submission" date="2023-05" db="EMBL/GenBank/DDBJ databases">
        <authorList>
            <person name="Stuckert A."/>
        </authorList>
    </citation>
    <scope>NUCLEOTIDE SEQUENCE</scope>
</reference>
<dbReference type="Pfam" id="PF15139">
    <property type="entry name" value="CFAP95"/>
    <property type="match status" value="1"/>
</dbReference>
<evidence type="ECO:0000313" key="2">
    <source>
        <dbReference type="Proteomes" id="UP001162483"/>
    </source>
</evidence>
<name>A0ABN9C1I8_9NEOB</name>
<keyword evidence="2" id="KW-1185">Reference proteome</keyword>
<organism evidence="1 2">
    <name type="scientific">Staurois parvus</name>
    <dbReference type="NCBI Taxonomy" id="386267"/>
    <lineage>
        <taxon>Eukaryota</taxon>
        <taxon>Metazoa</taxon>
        <taxon>Chordata</taxon>
        <taxon>Craniata</taxon>
        <taxon>Vertebrata</taxon>
        <taxon>Euteleostomi</taxon>
        <taxon>Amphibia</taxon>
        <taxon>Batrachia</taxon>
        <taxon>Anura</taxon>
        <taxon>Neobatrachia</taxon>
        <taxon>Ranoidea</taxon>
        <taxon>Ranidae</taxon>
        <taxon>Staurois</taxon>
    </lineage>
</organism>
<protein>
    <submittedName>
        <fullName evidence="1">Uncharacterized protein</fullName>
    </submittedName>
</protein>
<dbReference type="InterPro" id="IPR027905">
    <property type="entry name" value="CFAP95"/>
</dbReference>
<comment type="caution">
    <text evidence="1">The sequence shown here is derived from an EMBL/GenBank/DDBJ whole genome shotgun (WGS) entry which is preliminary data.</text>
</comment>
<dbReference type="Proteomes" id="UP001162483">
    <property type="component" value="Unassembled WGS sequence"/>
</dbReference>
<gene>
    <name evidence="1" type="ORF">SPARVUS_LOCUS4108615</name>
</gene>
<dbReference type="EMBL" id="CATNWA010007353">
    <property type="protein sequence ID" value="CAI9553869.1"/>
    <property type="molecule type" value="Genomic_DNA"/>
</dbReference>
<dbReference type="PANTHER" id="PTHR35069:SF1">
    <property type="entry name" value="CILIA- AND FLAGELLA-ASSOCIATED PROTEIN 95"/>
    <property type="match status" value="1"/>
</dbReference>
<accession>A0ABN9C1I8</accession>
<evidence type="ECO:0000313" key="1">
    <source>
        <dbReference type="EMBL" id="CAI9553869.1"/>
    </source>
</evidence>
<dbReference type="PANTHER" id="PTHR35069">
    <property type="entry name" value="PROTEIN C9ORF135"/>
    <property type="match status" value="1"/>
</dbReference>
<proteinExistence type="predicted"/>
<sequence length="117" mass="13303">MINEDNISILDIKRSTGCPEKGFGAVLPHHNKDHMKIHLDTTYATDYVAPYSCTSTLKVPEVPNYSAAYKKCHSQFTDNADYRRHGRNTWQDESGMYANGQMKQLVFKPTCPLTPHL</sequence>